<dbReference type="Proteomes" id="UP000183529">
    <property type="component" value="Unassembled WGS sequence"/>
</dbReference>
<dbReference type="OrthoDB" id="5441967at2"/>
<evidence type="ECO:0000259" key="9">
    <source>
        <dbReference type="PROSITE" id="PS50850"/>
    </source>
</evidence>
<accession>A0A1A5X4M8</accession>
<dbReference type="GeneID" id="61301558"/>
<feature type="transmembrane region" description="Helical" evidence="8">
    <location>
        <begin position="413"/>
        <end position="432"/>
    </location>
</feature>
<feature type="transmembrane region" description="Helical" evidence="8">
    <location>
        <begin position="322"/>
        <end position="341"/>
    </location>
</feature>
<dbReference type="Pfam" id="PF07690">
    <property type="entry name" value="MFS_1"/>
    <property type="match status" value="1"/>
</dbReference>
<comment type="function">
    <text evidence="6">Component of the tartrate utilization system and may allow entry of tartrate and tartrate dehydrogenase.</text>
</comment>
<reference evidence="11 12" key="1">
    <citation type="submission" date="2016-10" db="EMBL/GenBank/DDBJ databases">
        <authorList>
            <person name="Varghese N."/>
            <person name="Submissions S."/>
        </authorList>
    </citation>
    <scope>NUCLEOTIDE SEQUENCE [LARGE SCALE GENOMIC DNA]</scope>
    <source>
        <strain evidence="11 12">LMG 22274</strain>
    </source>
</reference>
<evidence type="ECO:0000256" key="7">
    <source>
        <dbReference type="ARBA" id="ARBA00074139"/>
    </source>
</evidence>
<proteinExistence type="predicted"/>
<evidence type="ECO:0000313" key="11">
    <source>
        <dbReference type="EMBL" id="SEJ94517.1"/>
    </source>
</evidence>
<dbReference type="GO" id="GO:0005886">
    <property type="term" value="C:plasma membrane"/>
    <property type="evidence" value="ECO:0007669"/>
    <property type="project" value="TreeGrafter"/>
</dbReference>
<dbReference type="InterPro" id="IPR020846">
    <property type="entry name" value="MFS_dom"/>
</dbReference>
<feature type="transmembrane region" description="Helical" evidence="8">
    <location>
        <begin position="256"/>
        <end position="277"/>
    </location>
</feature>
<keyword evidence="2" id="KW-0813">Transport</keyword>
<dbReference type="RefSeq" id="WP_065063766.1">
    <property type="nucleotide sequence ID" value="NZ_CADFGN010000011.1"/>
</dbReference>
<feature type="transmembrane region" description="Helical" evidence="8">
    <location>
        <begin position="289"/>
        <end position="310"/>
    </location>
</feature>
<dbReference type="Proteomes" id="UP000247515">
    <property type="component" value="Unassembled WGS sequence"/>
</dbReference>
<reference evidence="10 13" key="2">
    <citation type="submission" date="2018-05" db="EMBL/GenBank/DDBJ databases">
        <title>Genomic Encyclopedia of Type Strains, Phase IV (KMG-V): Genome sequencing to study the core and pangenomes of soil and plant-associated prokaryotes.</title>
        <authorList>
            <person name="Whitman W."/>
        </authorList>
    </citation>
    <scope>NUCLEOTIDE SEQUENCE [LARGE SCALE GENOMIC DNA]</scope>
    <source>
        <strain evidence="10 13">SIr-6563</strain>
    </source>
</reference>
<keyword evidence="3 8" id="KW-0812">Transmembrane</keyword>
<feature type="transmembrane region" description="Helical" evidence="8">
    <location>
        <begin position="28"/>
        <end position="46"/>
    </location>
</feature>
<sequence length="439" mass="47491">MASPANPLPHASAGAPPSAFEEATYRKVAWRLTPLLMLCYVVAYLDRVNVGFAKLQMSAALNLSDAVYGFGAGIFFIGYFLFEVPSNVILHRVGARIWIARIMVTWGLVSILTMFVTTPTMFYVMRFLLGLCEAGFFPGIILYLTYWYPAHRRGRMTTWFMTAIALSGVIGGPVSGWILKAFDGANGWQGWQWLFLLEGLPSVIVGVLVFFVLDDRIGNAKWLTPDERALLERNIAAEDATKEDPPLVTVLTSPRVLLMSLTYFSFVMGLYGVSFWLPTIIKATGVKDALAIGLLSAIPFAAAVVGMVLVAKSADRRRERRWHIAIPAAVGALGLVLSVTWAHDTALAMAALTLATFGILTTLPLFWSLPTAWLAGTGAAAGIALINSIGNLAGFLSPYAVGWLKQATAANDSGMYMLAAFMILGGLLALSAPKTLVDR</sequence>
<dbReference type="EMBL" id="FNZM01000011">
    <property type="protein sequence ID" value="SEJ94517.1"/>
    <property type="molecule type" value="Genomic_DNA"/>
</dbReference>
<evidence type="ECO:0000313" key="12">
    <source>
        <dbReference type="Proteomes" id="UP000183529"/>
    </source>
</evidence>
<dbReference type="CDD" id="cd17319">
    <property type="entry name" value="MFS_ExuT_GudP_like"/>
    <property type="match status" value="1"/>
</dbReference>
<gene>
    <name evidence="10" type="ORF">C7400_108119</name>
    <name evidence="11" type="ORF">SAMN05216550_111115</name>
</gene>
<dbReference type="FunFam" id="1.20.1250.20:FF:000018">
    <property type="entry name" value="MFS transporter permease"/>
    <property type="match status" value="1"/>
</dbReference>
<evidence type="ECO:0000256" key="5">
    <source>
        <dbReference type="ARBA" id="ARBA00023136"/>
    </source>
</evidence>
<keyword evidence="4 8" id="KW-1133">Transmembrane helix</keyword>
<feature type="transmembrane region" description="Helical" evidence="8">
    <location>
        <begin position="123"/>
        <end position="146"/>
    </location>
</feature>
<comment type="subcellular location">
    <subcellularLocation>
        <location evidence="1">Membrane</location>
        <topology evidence="1">Multi-pass membrane protein</topology>
    </subcellularLocation>
</comment>
<evidence type="ECO:0000256" key="4">
    <source>
        <dbReference type="ARBA" id="ARBA00022989"/>
    </source>
</evidence>
<dbReference type="Gene3D" id="1.20.1250.20">
    <property type="entry name" value="MFS general substrate transporter like domains"/>
    <property type="match status" value="2"/>
</dbReference>
<evidence type="ECO:0000313" key="10">
    <source>
        <dbReference type="EMBL" id="PXX16312.1"/>
    </source>
</evidence>
<evidence type="ECO:0000256" key="3">
    <source>
        <dbReference type="ARBA" id="ARBA00022692"/>
    </source>
</evidence>
<feature type="transmembrane region" description="Helical" evidence="8">
    <location>
        <begin position="66"/>
        <end position="86"/>
    </location>
</feature>
<evidence type="ECO:0000256" key="2">
    <source>
        <dbReference type="ARBA" id="ARBA00022448"/>
    </source>
</evidence>
<organism evidence="11 12">
    <name type="scientific">Paraburkholderia tropica</name>
    <dbReference type="NCBI Taxonomy" id="92647"/>
    <lineage>
        <taxon>Bacteria</taxon>
        <taxon>Pseudomonadati</taxon>
        <taxon>Pseudomonadota</taxon>
        <taxon>Betaproteobacteria</taxon>
        <taxon>Burkholderiales</taxon>
        <taxon>Burkholderiaceae</taxon>
        <taxon>Paraburkholderia</taxon>
    </lineage>
</organism>
<dbReference type="EMBL" id="QJJV01000008">
    <property type="protein sequence ID" value="PXX16312.1"/>
    <property type="molecule type" value="Genomic_DNA"/>
</dbReference>
<name>A0A1A5X4M8_9BURK</name>
<evidence type="ECO:0000256" key="8">
    <source>
        <dbReference type="SAM" id="Phobius"/>
    </source>
</evidence>
<dbReference type="InterPro" id="IPR011701">
    <property type="entry name" value="MFS"/>
</dbReference>
<keyword evidence="5 8" id="KW-0472">Membrane</keyword>
<comment type="caution">
    <text evidence="11">The sequence shown here is derived from an EMBL/GenBank/DDBJ whole genome shotgun (WGS) entry which is preliminary data.</text>
</comment>
<feature type="transmembrane region" description="Helical" evidence="8">
    <location>
        <begin position="191"/>
        <end position="213"/>
    </location>
</feature>
<feature type="transmembrane region" description="Helical" evidence="8">
    <location>
        <begin position="98"/>
        <end position="117"/>
    </location>
</feature>
<dbReference type="PANTHER" id="PTHR43791">
    <property type="entry name" value="PERMEASE-RELATED"/>
    <property type="match status" value="1"/>
</dbReference>
<feature type="domain" description="Major facilitator superfamily (MFS) profile" evidence="9">
    <location>
        <begin position="32"/>
        <end position="437"/>
    </location>
</feature>
<dbReference type="SUPFAM" id="SSF103473">
    <property type="entry name" value="MFS general substrate transporter"/>
    <property type="match status" value="1"/>
</dbReference>
<dbReference type="PROSITE" id="PS50850">
    <property type="entry name" value="MFS"/>
    <property type="match status" value="1"/>
</dbReference>
<evidence type="ECO:0000313" key="13">
    <source>
        <dbReference type="Proteomes" id="UP000247515"/>
    </source>
</evidence>
<feature type="transmembrane region" description="Helical" evidence="8">
    <location>
        <begin position="158"/>
        <end position="179"/>
    </location>
</feature>
<dbReference type="PANTHER" id="PTHR43791:SF36">
    <property type="entry name" value="TRANSPORTER, PUTATIVE (AFU_ORTHOLOGUE AFUA_6G08340)-RELATED"/>
    <property type="match status" value="1"/>
</dbReference>
<feature type="transmembrane region" description="Helical" evidence="8">
    <location>
        <begin position="347"/>
        <end position="367"/>
    </location>
</feature>
<evidence type="ECO:0000256" key="6">
    <source>
        <dbReference type="ARBA" id="ARBA00058119"/>
    </source>
</evidence>
<dbReference type="FunFam" id="1.20.1250.20:FF:000126">
    <property type="entry name" value="MFS transporter permease"/>
    <property type="match status" value="1"/>
</dbReference>
<dbReference type="GO" id="GO:0022857">
    <property type="term" value="F:transmembrane transporter activity"/>
    <property type="evidence" value="ECO:0007669"/>
    <property type="project" value="InterPro"/>
</dbReference>
<evidence type="ECO:0000256" key="1">
    <source>
        <dbReference type="ARBA" id="ARBA00004141"/>
    </source>
</evidence>
<dbReference type="AlphaFoldDB" id="A0A1A5X4M8"/>
<feature type="transmembrane region" description="Helical" evidence="8">
    <location>
        <begin position="379"/>
        <end position="401"/>
    </location>
</feature>
<keyword evidence="13" id="KW-1185">Reference proteome</keyword>
<dbReference type="InterPro" id="IPR036259">
    <property type="entry name" value="MFS_trans_sf"/>
</dbReference>
<protein>
    <recommendedName>
        <fullName evidence="7">Putative tartrate transporter</fullName>
    </recommendedName>
</protein>